<keyword evidence="4" id="KW-1185">Reference proteome</keyword>
<evidence type="ECO:0000313" key="4">
    <source>
        <dbReference type="Proteomes" id="UP000055048"/>
    </source>
</evidence>
<dbReference type="PANTHER" id="PTHR37984">
    <property type="entry name" value="PROTEIN CBG26694"/>
    <property type="match status" value="1"/>
</dbReference>
<dbReference type="OrthoDB" id="5832112at2759"/>
<proteinExistence type="predicted"/>
<feature type="domain" description="Integrase catalytic" evidence="2">
    <location>
        <begin position="168"/>
        <end position="272"/>
    </location>
</feature>
<organism evidence="3 4">
    <name type="scientific">Trichinella murrelli</name>
    <dbReference type="NCBI Taxonomy" id="144512"/>
    <lineage>
        <taxon>Eukaryota</taxon>
        <taxon>Metazoa</taxon>
        <taxon>Ecdysozoa</taxon>
        <taxon>Nematoda</taxon>
        <taxon>Enoplea</taxon>
        <taxon>Dorylaimia</taxon>
        <taxon>Trichinellida</taxon>
        <taxon>Trichinellidae</taxon>
        <taxon>Trichinella</taxon>
    </lineage>
</organism>
<evidence type="ECO:0000313" key="3">
    <source>
        <dbReference type="EMBL" id="KRX34023.1"/>
    </source>
</evidence>
<protein>
    <recommendedName>
        <fullName evidence="1">RNA-directed DNA polymerase</fullName>
        <ecNumber evidence="1">2.7.7.49</ecNumber>
    </recommendedName>
</protein>
<dbReference type="EMBL" id="JYDJ01000649">
    <property type="protein sequence ID" value="KRX34023.1"/>
    <property type="molecule type" value="Genomic_DNA"/>
</dbReference>
<dbReference type="AlphaFoldDB" id="A0A0V0T650"/>
<dbReference type="STRING" id="144512.A0A0V0T650"/>
<dbReference type="InterPro" id="IPR001584">
    <property type="entry name" value="Integrase_cat-core"/>
</dbReference>
<dbReference type="Pfam" id="PF17921">
    <property type="entry name" value="Integrase_H2C2"/>
    <property type="match status" value="1"/>
</dbReference>
<dbReference type="EC" id="2.7.7.49" evidence="1"/>
<dbReference type="InterPro" id="IPR012337">
    <property type="entry name" value="RNaseH-like_sf"/>
</dbReference>
<comment type="caution">
    <text evidence="3">The sequence shown here is derived from an EMBL/GenBank/DDBJ whole genome shotgun (WGS) entry which is preliminary data.</text>
</comment>
<evidence type="ECO:0000259" key="2">
    <source>
        <dbReference type="PROSITE" id="PS50994"/>
    </source>
</evidence>
<dbReference type="GO" id="GO:0003676">
    <property type="term" value="F:nucleic acid binding"/>
    <property type="evidence" value="ECO:0007669"/>
    <property type="project" value="InterPro"/>
</dbReference>
<dbReference type="InterPro" id="IPR050951">
    <property type="entry name" value="Retrovirus_Pol_polyprotein"/>
</dbReference>
<evidence type="ECO:0000256" key="1">
    <source>
        <dbReference type="ARBA" id="ARBA00012493"/>
    </source>
</evidence>
<dbReference type="InterPro" id="IPR041588">
    <property type="entry name" value="Integrase_H2C2"/>
</dbReference>
<dbReference type="Gene3D" id="1.10.340.70">
    <property type="match status" value="1"/>
</dbReference>
<sequence>MRETDEVQDQLLAAHQADPQIQLLRQWVTSGPWLTQCPHEYSRVLKMILTAEVGATYVMVLRALSSEIMQYLHNSRYAGHLGEQRTLSSTSGRFDWPWMSRGVHLWCRTCTQCAARKRPSKNSRALMQPMTAGYSLHRLGMDILGPLEKTPSGNRYVLFLTAYFTKWTAAFPITKWKPTQWRNGHGRSFESRVVRVLCRLFYIKKTRSTPYHPQGNGQTVRFNRSLLDMLSIMCEENLHQSDEMLSFAMLVCNSTVNESTAVTPAVAMFGKELQLPLDIHMWSPQSNDTATLPNYIRQTRERIDIVHDLMRRQLKVQQRRQKTLYDRKETQVNFRVKELVWLPIPWGGQLHPCWEGPYEIVQTLDTHTYRVRHHERRRRTMVIIHKNVTVGDLRLFNKVYVQKQRQVAQYTGEYTNGRRTLEQFLEALMYITPEPI</sequence>
<gene>
    <name evidence="3" type="primary">POL</name>
    <name evidence="3" type="ORF">T05_10879</name>
</gene>
<dbReference type="GO" id="GO:0015074">
    <property type="term" value="P:DNA integration"/>
    <property type="evidence" value="ECO:0007669"/>
    <property type="project" value="InterPro"/>
</dbReference>
<dbReference type="Gene3D" id="3.30.420.10">
    <property type="entry name" value="Ribonuclease H-like superfamily/Ribonuclease H"/>
    <property type="match status" value="1"/>
</dbReference>
<dbReference type="InterPro" id="IPR054465">
    <property type="entry name" value="Integrase_p58-like_C"/>
</dbReference>
<dbReference type="PANTHER" id="PTHR37984:SF15">
    <property type="entry name" value="INTEGRASE CATALYTIC DOMAIN-CONTAINING PROTEIN"/>
    <property type="match status" value="1"/>
</dbReference>
<name>A0A0V0T650_9BILA</name>
<dbReference type="PROSITE" id="PS50994">
    <property type="entry name" value="INTEGRASE"/>
    <property type="match status" value="1"/>
</dbReference>
<dbReference type="SUPFAM" id="SSF53098">
    <property type="entry name" value="Ribonuclease H-like"/>
    <property type="match status" value="1"/>
</dbReference>
<dbReference type="Pfam" id="PF22938">
    <property type="entry name" value="Integrase_p58_C"/>
    <property type="match status" value="1"/>
</dbReference>
<dbReference type="InterPro" id="IPR036397">
    <property type="entry name" value="RNaseH_sf"/>
</dbReference>
<dbReference type="GO" id="GO:0003964">
    <property type="term" value="F:RNA-directed DNA polymerase activity"/>
    <property type="evidence" value="ECO:0007669"/>
    <property type="project" value="UniProtKB-EC"/>
</dbReference>
<accession>A0A0V0T650</accession>
<dbReference type="Proteomes" id="UP000055048">
    <property type="component" value="Unassembled WGS sequence"/>
</dbReference>
<reference evidence="3 4" key="1">
    <citation type="submission" date="2015-01" db="EMBL/GenBank/DDBJ databases">
        <title>Evolution of Trichinella species and genotypes.</title>
        <authorList>
            <person name="Korhonen P.K."/>
            <person name="Edoardo P."/>
            <person name="Giuseppe L.R."/>
            <person name="Gasser R.B."/>
        </authorList>
    </citation>
    <scope>NUCLEOTIDE SEQUENCE [LARGE SCALE GENOMIC DNA]</scope>
    <source>
        <strain evidence="3">ISS417</strain>
    </source>
</reference>